<accession>A0A7Z0J8B8</accession>
<gene>
    <name evidence="1" type="ORF">HNR10_000687</name>
</gene>
<organism evidence="1 2">
    <name type="scientific">Nocardiopsis aegyptia</name>
    <dbReference type="NCBI Taxonomy" id="220378"/>
    <lineage>
        <taxon>Bacteria</taxon>
        <taxon>Bacillati</taxon>
        <taxon>Actinomycetota</taxon>
        <taxon>Actinomycetes</taxon>
        <taxon>Streptosporangiales</taxon>
        <taxon>Nocardiopsidaceae</taxon>
        <taxon>Nocardiopsis</taxon>
    </lineage>
</organism>
<evidence type="ECO:0000313" key="1">
    <source>
        <dbReference type="EMBL" id="NYJ32806.1"/>
    </source>
</evidence>
<dbReference type="InterPro" id="IPR013381">
    <property type="entry name" value="CRISPR-assoc_prot_Cse1"/>
</dbReference>
<dbReference type="Pfam" id="PF09481">
    <property type="entry name" value="CRISPR_Cse1"/>
    <property type="match status" value="1"/>
</dbReference>
<dbReference type="AlphaFoldDB" id="A0A7Z0J8B8"/>
<reference evidence="1 2" key="1">
    <citation type="submission" date="2020-07" db="EMBL/GenBank/DDBJ databases">
        <title>Sequencing the genomes of 1000 actinobacteria strains.</title>
        <authorList>
            <person name="Klenk H.-P."/>
        </authorList>
    </citation>
    <scope>NUCLEOTIDE SEQUENCE [LARGE SCALE GENOMIC DNA]</scope>
    <source>
        <strain evidence="1 2">DSM 44442</strain>
    </source>
</reference>
<dbReference type="Proteomes" id="UP000572051">
    <property type="component" value="Unassembled WGS sequence"/>
</dbReference>
<dbReference type="RefSeq" id="WP_179820757.1">
    <property type="nucleotide sequence ID" value="NZ_JACCFS010000001.1"/>
</dbReference>
<sequence>MPSFNLLREPWLPVITLRGEPELLSLHDLLARAHELRCLRAEAPVVTAALYRLLLAFLHRAHASSSSASDDEWTTLWHQDRFDPHLLAQYGQEHAGAFELLGGERPFMQCPQLSVVEPKPATHLLLYRAKGNNTTLFDHTTEEERPELPADVAARWLVTLHAFDTGGTKTPYSTKKSSKSGLGNHFATVLLEGENLRETLLLNMVAYAPGRGLPMSTTTHDDRPVWELEHPPGPEPEEGVVPRGWTDLLTWPSRRILLHGRQTAEGTVVDGVVVAPGSQLKPALQEVEAMAAFRKLDKKQPTYLPVRLELLRGVWRHARELLLPSQGEDLRRRPLTVEHVAEQVDAEHLDENHIITLRVFGQKLTSNPGAVEFWSEEALPVKLSLLRARNLDWPLEHLFGYAVGLADDVGTALQRLTENYSKDLRATFDPRKHDGYLAERYWPRLDAPFAHLLHELGNLLQTHRADDPEGRAKLARHFEEWRAHVDTTAKEAARTWVDEFPRTAPRQLLAVARAETIFLGALRDCKEKYQHDVGQYTR</sequence>
<name>A0A7Z0J8B8_9ACTN</name>
<dbReference type="Gene3D" id="1.10.132.100">
    <property type="match status" value="1"/>
</dbReference>
<comment type="caution">
    <text evidence="1">The sequence shown here is derived from an EMBL/GenBank/DDBJ whole genome shotgun (WGS) entry which is preliminary data.</text>
</comment>
<dbReference type="NCBIfam" id="TIGR02547">
    <property type="entry name" value="casA_cse1"/>
    <property type="match status" value="1"/>
</dbReference>
<proteinExistence type="predicted"/>
<dbReference type="EMBL" id="JACCFS010000001">
    <property type="protein sequence ID" value="NYJ32806.1"/>
    <property type="molecule type" value="Genomic_DNA"/>
</dbReference>
<evidence type="ECO:0000313" key="2">
    <source>
        <dbReference type="Proteomes" id="UP000572051"/>
    </source>
</evidence>
<protein>
    <submittedName>
        <fullName evidence="1">CRISPR system Cascade subunit CasA</fullName>
    </submittedName>
</protein>
<keyword evidence="2" id="KW-1185">Reference proteome</keyword>